<dbReference type="InterPro" id="IPR004367">
    <property type="entry name" value="Cyclin_C-dom"/>
</dbReference>
<organism evidence="8">
    <name type="scientific">Pseudo-nitzschia australis</name>
    <dbReference type="NCBI Taxonomy" id="44445"/>
    <lineage>
        <taxon>Eukaryota</taxon>
        <taxon>Sar</taxon>
        <taxon>Stramenopiles</taxon>
        <taxon>Ochrophyta</taxon>
        <taxon>Bacillariophyta</taxon>
        <taxon>Bacillariophyceae</taxon>
        <taxon>Bacillariophycidae</taxon>
        <taxon>Bacillariales</taxon>
        <taxon>Bacillariaceae</taxon>
        <taxon>Pseudo-nitzschia</taxon>
    </lineage>
</organism>
<reference evidence="8" key="1">
    <citation type="submission" date="2021-01" db="EMBL/GenBank/DDBJ databases">
        <authorList>
            <person name="Corre E."/>
            <person name="Pelletier E."/>
            <person name="Niang G."/>
            <person name="Scheremetjew M."/>
            <person name="Finn R."/>
            <person name="Kale V."/>
            <person name="Holt S."/>
            <person name="Cochrane G."/>
            <person name="Meng A."/>
            <person name="Brown T."/>
            <person name="Cohen L."/>
        </authorList>
    </citation>
    <scope>NUCLEOTIDE SEQUENCE</scope>
    <source>
        <strain evidence="8">10249 10 AB</strain>
    </source>
</reference>
<sequence length="500" mass="57254">MNEEMAATNKARTSRRALGDLSNKKSRVGEAEAYGNQETIGIDNEKQLLRRSRRFSNEVDVNRGCQDTIKCTTAVAALGTARKTIPQKRGPVDQLQNDSIAVFNTANIDRKPDAANANANKNRNETKKRSKKEISGIDSILLEPRPKNKQSKFAKTVKKKSARTIKEVKQTVRCSDLLETSEDDHCLLRKIEGPFDASKFTTGIASYDKLNERNVDEVPFYVTDIFQRLFDAEEITKPSPSYMTDVQCQSRIDSRMRATLVDWLVGVHDKFRLQPETLYLCVNIIDRYLSLAHIRYEYLQLLGITALFVASKYEEQYPPVVKDCVNIADRSYSIQQILDMEFEIVIKLDFKMTVPTAYPFLQRFLHITNAPNVVRDLASFFTERMLQEYCMLHFRPSLLVSAAVCLAWNNPGVRESIETMVSLNRELPGVFEIIINYTGYCEQEIRDTADVICHKIQQHGNIVQHDPRTIQLITVHRKYRDGRYSRASLFPFPNVSDLDS</sequence>
<feature type="domain" description="Cyclin C-terminal" evidence="7">
    <location>
        <begin position="355"/>
        <end position="493"/>
    </location>
</feature>
<keyword evidence="3" id="KW-0131">Cell cycle</keyword>
<evidence type="ECO:0000259" key="6">
    <source>
        <dbReference type="SMART" id="SM00385"/>
    </source>
</evidence>
<dbReference type="PANTHER" id="PTHR10177">
    <property type="entry name" value="CYCLINS"/>
    <property type="match status" value="1"/>
</dbReference>
<dbReference type="InterPro" id="IPR036915">
    <property type="entry name" value="Cyclin-like_sf"/>
</dbReference>
<dbReference type="InterPro" id="IPR046965">
    <property type="entry name" value="Cyclin_A/B-like"/>
</dbReference>
<dbReference type="CDD" id="cd20537">
    <property type="entry name" value="CYCLIN_CCNO-like_rpt2"/>
    <property type="match status" value="1"/>
</dbReference>
<dbReference type="EMBL" id="HBIX01004468">
    <property type="protein sequence ID" value="CAE0710800.1"/>
    <property type="molecule type" value="Transcribed_RNA"/>
</dbReference>
<accession>A0A7S4AC93</accession>
<dbReference type="CDD" id="cd20507">
    <property type="entry name" value="CYCLIN_CCNB1-like_rpt1"/>
    <property type="match status" value="1"/>
</dbReference>
<dbReference type="SMART" id="SM00385">
    <property type="entry name" value="CYCLIN"/>
    <property type="match status" value="2"/>
</dbReference>
<feature type="domain" description="Cyclin-like" evidence="6">
    <location>
        <begin position="359"/>
        <end position="454"/>
    </location>
</feature>
<dbReference type="FunFam" id="1.10.472.10:FF:000001">
    <property type="entry name" value="G2/mitotic-specific cyclin"/>
    <property type="match status" value="1"/>
</dbReference>
<dbReference type="InterPro" id="IPR013763">
    <property type="entry name" value="Cyclin-like_dom"/>
</dbReference>
<evidence type="ECO:0000256" key="1">
    <source>
        <dbReference type="ARBA" id="ARBA00022618"/>
    </source>
</evidence>
<evidence type="ECO:0000256" key="3">
    <source>
        <dbReference type="ARBA" id="ARBA00023306"/>
    </source>
</evidence>
<dbReference type="Gene3D" id="1.10.472.10">
    <property type="entry name" value="Cyclin-like"/>
    <property type="match status" value="2"/>
</dbReference>
<dbReference type="GO" id="GO:0016538">
    <property type="term" value="F:cyclin-dependent protein serine/threonine kinase regulator activity"/>
    <property type="evidence" value="ECO:0007669"/>
    <property type="project" value="InterPro"/>
</dbReference>
<evidence type="ECO:0000256" key="4">
    <source>
        <dbReference type="RuleBase" id="RU000383"/>
    </source>
</evidence>
<dbReference type="SMART" id="SM01332">
    <property type="entry name" value="Cyclin_C"/>
    <property type="match status" value="1"/>
</dbReference>
<dbReference type="AlphaFoldDB" id="A0A7S4AC93"/>
<dbReference type="Pfam" id="PF00134">
    <property type="entry name" value="Cyclin_N"/>
    <property type="match status" value="1"/>
</dbReference>
<dbReference type="PROSITE" id="PS00292">
    <property type="entry name" value="CYCLINS"/>
    <property type="match status" value="1"/>
</dbReference>
<dbReference type="InterPro" id="IPR039361">
    <property type="entry name" value="Cyclin"/>
</dbReference>
<dbReference type="InterPro" id="IPR048258">
    <property type="entry name" value="Cyclins_cyclin-box"/>
</dbReference>
<keyword evidence="1" id="KW-0132">Cell division</keyword>
<evidence type="ECO:0000256" key="2">
    <source>
        <dbReference type="ARBA" id="ARBA00023127"/>
    </source>
</evidence>
<feature type="region of interest" description="Disordered" evidence="5">
    <location>
        <begin position="1"/>
        <end position="29"/>
    </location>
</feature>
<evidence type="ECO:0000256" key="5">
    <source>
        <dbReference type="SAM" id="MobiDB-lite"/>
    </source>
</evidence>
<feature type="compositionally biased region" description="Basic and acidic residues" evidence="5">
    <location>
        <begin position="122"/>
        <end position="135"/>
    </location>
</feature>
<feature type="region of interest" description="Disordered" evidence="5">
    <location>
        <begin position="112"/>
        <end position="138"/>
    </location>
</feature>
<gene>
    <name evidence="8" type="ORF">PAUS00366_LOCUS3527</name>
</gene>
<name>A0A7S4AC93_9STRA</name>
<dbReference type="GO" id="GO:0044772">
    <property type="term" value="P:mitotic cell cycle phase transition"/>
    <property type="evidence" value="ECO:0007669"/>
    <property type="project" value="InterPro"/>
</dbReference>
<dbReference type="PIRSF" id="PIRSF001771">
    <property type="entry name" value="Cyclin_A_B_D_E"/>
    <property type="match status" value="1"/>
</dbReference>
<dbReference type="InterPro" id="IPR006671">
    <property type="entry name" value="Cyclin_N"/>
</dbReference>
<keyword evidence="2 4" id="KW-0195">Cyclin</keyword>
<protein>
    <recommendedName>
        <fullName evidence="9">Cyclin N-terminal domain-containing protein</fullName>
    </recommendedName>
</protein>
<evidence type="ECO:0008006" key="9">
    <source>
        <dbReference type="Google" id="ProtNLM"/>
    </source>
</evidence>
<dbReference type="GO" id="GO:0051301">
    <property type="term" value="P:cell division"/>
    <property type="evidence" value="ECO:0007669"/>
    <property type="project" value="UniProtKB-KW"/>
</dbReference>
<evidence type="ECO:0000313" key="8">
    <source>
        <dbReference type="EMBL" id="CAE0710800.1"/>
    </source>
</evidence>
<dbReference type="Pfam" id="PF02984">
    <property type="entry name" value="Cyclin_C"/>
    <property type="match status" value="1"/>
</dbReference>
<comment type="similarity">
    <text evidence="4">Belongs to the cyclin family.</text>
</comment>
<feature type="domain" description="Cyclin-like" evidence="6">
    <location>
        <begin position="262"/>
        <end position="346"/>
    </location>
</feature>
<proteinExistence type="inferred from homology"/>
<dbReference type="SUPFAM" id="SSF47954">
    <property type="entry name" value="Cyclin-like"/>
    <property type="match status" value="2"/>
</dbReference>
<evidence type="ECO:0000259" key="7">
    <source>
        <dbReference type="SMART" id="SM01332"/>
    </source>
</evidence>